<evidence type="ECO:0000256" key="4">
    <source>
        <dbReference type="ARBA" id="ARBA00022840"/>
    </source>
</evidence>
<evidence type="ECO:0000256" key="3">
    <source>
        <dbReference type="ARBA" id="ARBA00022777"/>
    </source>
</evidence>
<dbReference type="InterPro" id="IPR001048">
    <property type="entry name" value="Asp/Glu/Uridylate_kinase"/>
</dbReference>
<dbReference type="Pfam" id="PF00696">
    <property type="entry name" value="AA_kinase"/>
    <property type="match status" value="1"/>
</dbReference>
<dbReference type="GO" id="GO:0016301">
    <property type="term" value="F:kinase activity"/>
    <property type="evidence" value="ECO:0007669"/>
    <property type="project" value="UniProtKB-KW"/>
</dbReference>
<dbReference type="EMBL" id="MRZV01000238">
    <property type="protein sequence ID" value="PIK54677.1"/>
    <property type="molecule type" value="Genomic_DNA"/>
</dbReference>
<dbReference type="GO" id="GO:0005739">
    <property type="term" value="C:mitochondrion"/>
    <property type="evidence" value="ECO:0007669"/>
    <property type="project" value="TreeGrafter"/>
</dbReference>
<organism evidence="6 7">
    <name type="scientific">Stichopus japonicus</name>
    <name type="common">Sea cucumber</name>
    <dbReference type="NCBI Taxonomy" id="307972"/>
    <lineage>
        <taxon>Eukaryota</taxon>
        <taxon>Metazoa</taxon>
        <taxon>Echinodermata</taxon>
        <taxon>Eleutherozoa</taxon>
        <taxon>Echinozoa</taxon>
        <taxon>Holothuroidea</taxon>
        <taxon>Aspidochirotacea</taxon>
        <taxon>Aspidochirotida</taxon>
        <taxon>Stichopodidae</taxon>
        <taxon>Apostichopus</taxon>
    </lineage>
</organism>
<dbReference type="AlphaFoldDB" id="A0A2G8L348"/>
<dbReference type="InterPro" id="IPR016163">
    <property type="entry name" value="Ald_DH_C"/>
</dbReference>
<name>A0A2G8L348_STIJA</name>
<dbReference type="STRING" id="307972.A0A2G8L348"/>
<keyword evidence="1" id="KW-0808">Transferase</keyword>
<protein>
    <submittedName>
        <fullName evidence="6">Putative delta-1-pyrroline-5-carboxylate synthase isoform X1</fullName>
    </submittedName>
</protein>
<dbReference type="PRINTS" id="PR00474">
    <property type="entry name" value="GLU5KINASE"/>
</dbReference>
<evidence type="ECO:0000313" key="7">
    <source>
        <dbReference type="Proteomes" id="UP000230750"/>
    </source>
</evidence>
<feature type="domain" description="Aspartate/glutamate/uridylate kinase" evidence="5">
    <location>
        <begin position="104"/>
        <end position="314"/>
    </location>
</feature>
<comment type="caution">
    <text evidence="6">The sequence shown here is derived from an EMBL/GenBank/DDBJ whole genome shotgun (WGS) entry which is preliminary data.</text>
</comment>
<keyword evidence="4" id="KW-0067">ATP-binding</keyword>
<dbReference type="Gene3D" id="3.40.605.10">
    <property type="entry name" value="Aldehyde Dehydrogenase, Chain A, domain 1"/>
    <property type="match status" value="2"/>
</dbReference>
<keyword evidence="7" id="KW-1185">Reference proteome</keyword>
<dbReference type="Proteomes" id="UP000230750">
    <property type="component" value="Unassembled WGS sequence"/>
</dbReference>
<proteinExistence type="predicted"/>
<reference evidence="6 7" key="1">
    <citation type="journal article" date="2017" name="PLoS Biol.">
        <title>The sea cucumber genome provides insights into morphological evolution and visceral regeneration.</title>
        <authorList>
            <person name="Zhang X."/>
            <person name="Sun L."/>
            <person name="Yuan J."/>
            <person name="Sun Y."/>
            <person name="Gao Y."/>
            <person name="Zhang L."/>
            <person name="Li S."/>
            <person name="Dai H."/>
            <person name="Hamel J.F."/>
            <person name="Liu C."/>
            <person name="Yu Y."/>
            <person name="Liu S."/>
            <person name="Lin W."/>
            <person name="Guo K."/>
            <person name="Jin S."/>
            <person name="Xu P."/>
            <person name="Storey K.B."/>
            <person name="Huan P."/>
            <person name="Zhang T."/>
            <person name="Zhou Y."/>
            <person name="Zhang J."/>
            <person name="Lin C."/>
            <person name="Li X."/>
            <person name="Xing L."/>
            <person name="Huo D."/>
            <person name="Sun M."/>
            <person name="Wang L."/>
            <person name="Mercier A."/>
            <person name="Li F."/>
            <person name="Yang H."/>
            <person name="Xiang J."/>
        </authorList>
    </citation>
    <scope>NUCLEOTIDE SEQUENCE [LARGE SCALE GENOMIC DNA]</scope>
    <source>
        <strain evidence="6">Shaxun</strain>
        <tissue evidence="6">Muscle</tissue>
    </source>
</reference>
<keyword evidence="2" id="KW-0547">Nucleotide-binding</keyword>
<keyword evidence="3" id="KW-0418">Kinase</keyword>
<dbReference type="PANTHER" id="PTHR11063">
    <property type="entry name" value="GLUTAMATE SEMIALDEHYDE DEHYDROGENASE"/>
    <property type="match status" value="1"/>
</dbReference>
<evidence type="ECO:0000256" key="2">
    <source>
        <dbReference type="ARBA" id="ARBA00022741"/>
    </source>
</evidence>
<evidence type="ECO:0000313" key="6">
    <source>
        <dbReference type="EMBL" id="PIK54677.1"/>
    </source>
</evidence>
<evidence type="ECO:0000256" key="1">
    <source>
        <dbReference type="ARBA" id="ARBA00022679"/>
    </source>
</evidence>
<dbReference type="Gene3D" id="3.40.309.10">
    <property type="entry name" value="Aldehyde Dehydrogenase, Chain A, domain 2"/>
    <property type="match status" value="1"/>
</dbReference>
<dbReference type="PANTHER" id="PTHR11063:SF8">
    <property type="entry name" value="DELTA-1-PYRROLINE-5-CARBOXYLATE SYNTHASE"/>
    <property type="match status" value="1"/>
</dbReference>
<evidence type="ECO:0000259" key="5">
    <source>
        <dbReference type="Pfam" id="PF00696"/>
    </source>
</evidence>
<dbReference type="InterPro" id="IPR016162">
    <property type="entry name" value="Ald_DH_N"/>
</dbReference>
<gene>
    <name evidence="6" type="ORF">BSL78_08414</name>
</gene>
<dbReference type="InterPro" id="IPR016161">
    <property type="entry name" value="Ald_DH/histidinol_DH"/>
</dbReference>
<sequence>MAFCHKVQYFQTKLSRCYQGKNNFTFRCGQVPLLQKNVILTKSHGWRNCATFSSCNISSHHQRSILPRNSPLRSRESSQIRTISTSTPRTRAAAFRSDLKHCQKIVVKLGSAVITRDDECGVALGRLASIVEQVSELQQADRQMLVVTSGAVAFGKQRLQQEVMLSQSMRETLIPSNERFQSLLDPRACAAAGQSGLMSMYQSMFSQYGLTTAQVLVTKADFQHDYTRSNLRATLTELLRMKIIPIVNANDVIAPPPEADMDLHGVRSPGVISIKDNDSLAARLAVEVNSDLLILLSDVDGIYSGPPEEEGSRLHDVMYPGDVLASNLEANRGSDSEAWNQRELKIINRLADLLIERKEVILTANKRDLNRARMTSMAPPMVARLHPWLSSSANGILLKGGKEATESNKVLHSLVEEALDLHGAKDAVQLINTREQIGDLLQLEGLIDLVIPRGSNEMVSRIKKESKAIPVLGHADGICHVYIDKKADPDMAVKIESVANHFLESVDSALCSIMPAHGLPMGGSQYAVCGVMPVDGGVITVDGGVITVDGGVMPVDGGVIAVDGGVITVDGGVMPVDGGVIAVDGGVIAVDGGVNAVDGGVIAVDGGVIAVDGGVIAVDGGVNAVDGGSLQ</sequence>
<accession>A0A2G8L348</accession>
<dbReference type="GO" id="GO:0005524">
    <property type="term" value="F:ATP binding"/>
    <property type="evidence" value="ECO:0007669"/>
    <property type="project" value="UniProtKB-KW"/>
</dbReference>
<dbReference type="OrthoDB" id="1934954at2759"/>
<dbReference type="InterPro" id="IPR001057">
    <property type="entry name" value="Glu/AcGlu_kinase"/>
</dbReference>
<dbReference type="SUPFAM" id="SSF53633">
    <property type="entry name" value="Carbamate kinase-like"/>
    <property type="match status" value="1"/>
</dbReference>
<dbReference type="SUPFAM" id="SSF53720">
    <property type="entry name" value="ALDH-like"/>
    <property type="match status" value="1"/>
</dbReference>
<dbReference type="InterPro" id="IPR036393">
    <property type="entry name" value="AceGlu_kinase-like_sf"/>
</dbReference>
<dbReference type="Gene3D" id="3.40.1160.10">
    <property type="entry name" value="Acetylglutamate kinase-like"/>
    <property type="match status" value="1"/>
</dbReference>
<dbReference type="GO" id="GO:0004350">
    <property type="term" value="F:glutamate-5-semialdehyde dehydrogenase activity"/>
    <property type="evidence" value="ECO:0007669"/>
    <property type="project" value="TreeGrafter"/>
</dbReference>